<evidence type="ECO:0000313" key="3">
    <source>
        <dbReference type="Proteomes" id="UP001159363"/>
    </source>
</evidence>
<dbReference type="InterPro" id="IPR012337">
    <property type="entry name" value="RNaseH-like_sf"/>
</dbReference>
<dbReference type="SUPFAM" id="SSF53098">
    <property type="entry name" value="Ribonuclease H-like"/>
    <property type="match status" value="1"/>
</dbReference>
<evidence type="ECO:0000259" key="1">
    <source>
        <dbReference type="PROSITE" id="PS50994"/>
    </source>
</evidence>
<organism evidence="2 3">
    <name type="scientific">Dryococelus australis</name>
    <dbReference type="NCBI Taxonomy" id="614101"/>
    <lineage>
        <taxon>Eukaryota</taxon>
        <taxon>Metazoa</taxon>
        <taxon>Ecdysozoa</taxon>
        <taxon>Arthropoda</taxon>
        <taxon>Hexapoda</taxon>
        <taxon>Insecta</taxon>
        <taxon>Pterygota</taxon>
        <taxon>Neoptera</taxon>
        <taxon>Polyneoptera</taxon>
        <taxon>Phasmatodea</taxon>
        <taxon>Verophasmatodea</taxon>
        <taxon>Anareolatae</taxon>
        <taxon>Phasmatidae</taxon>
        <taxon>Eurycanthinae</taxon>
        <taxon>Dryococelus</taxon>
    </lineage>
</organism>
<dbReference type="Proteomes" id="UP001159363">
    <property type="component" value="Chromosome 2"/>
</dbReference>
<comment type="caution">
    <text evidence="2">The sequence shown here is derived from an EMBL/GenBank/DDBJ whole genome shotgun (WGS) entry which is preliminary data.</text>
</comment>
<name>A0ABQ9I687_9NEOP</name>
<dbReference type="InterPro" id="IPR036397">
    <property type="entry name" value="RNaseH_sf"/>
</dbReference>
<keyword evidence="3" id="KW-1185">Reference proteome</keyword>
<reference evidence="2 3" key="1">
    <citation type="submission" date="2023-02" db="EMBL/GenBank/DDBJ databases">
        <title>LHISI_Scaffold_Assembly.</title>
        <authorList>
            <person name="Stuart O.P."/>
            <person name="Cleave R."/>
            <person name="Magrath M.J.L."/>
            <person name="Mikheyev A.S."/>
        </authorList>
    </citation>
    <scope>NUCLEOTIDE SEQUENCE [LARGE SCALE GENOMIC DNA]</scope>
    <source>
        <strain evidence="2">Daus_M_001</strain>
        <tissue evidence="2">Leg muscle</tissue>
    </source>
</reference>
<dbReference type="PROSITE" id="PS50994">
    <property type="entry name" value="INTEGRASE"/>
    <property type="match status" value="1"/>
</dbReference>
<gene>
    <name evidence="2" type="ORF">PR048_004577</name>
</gene>
<protein>
    <recommendedName>
        <fullName evidence="1">Integrase catalytic domain-containing protein</fullName>
    </recommendedName>
</protein>
<dbReference type="EMBL" id="JARBHB010000002">
    <property type="protein sequence ID" value="KAJ8892012.1"/>
    <property type="molecule type" value="Genomic_DNA"/>
</dbReference>
<dbReference type="PANTHER" id="PTHR37984:SF15">
    <property type="entry name" value="INTEGRASE CATALYTIC DOMAIN-CONTAINING PROTEIN"/>
    <property type="match status" value="1"/>
</dbReference>
<accession>A0ABQ9I687</accession>
<dbReference type="Gene3D" id="3.30.420.10">
    <property type="entry name" value="Ribonuclease H-like superfamily/Ribonuclease H"/>
    <property type="match status" value="1"/>
</dbReference>
<dbReference type="InterPro" id="IPR001584">
    <property type="entry name" value="Integrase_cat-core"/>
</dbReference>
<sequence>MKQLAHRYVYWKKIGSDIEHLVRSHHFLVVVDAKSKWAEIVPSSSVPASKSSIDIVKDIFSRNMLPEVMVSDNAMIFTSEEFAQFCKEAGYPATNGLAERNVQMLKHRSATMSKQNMPICQKVREILFRYRATPLSNGKSSTEQYLNRQIRTQPDAMRPIKFHESPVPTQPACQFSEGECVTARYYYSNNKAHWKCGKVLKKLGTLHYIEELDNARKTVHFDPQPKGPMSDDRQLNKPNLDYLTEIMDPVEQEEEAPVMDFQLPEQPAQRVCRLPVYLRDYSLY</sequence>
<evidence type="ECO:0000313" key="2">
    <source>
        <dbReference type="EMBL" id="KAJ8892012.1"/>
    </source>
</evidence>
<dbReference type="PANTHER" id="PTHR37984">
    <property type="entry name" value="PROTEIN CBG26694"/>
    <property type="match status" value="1"/>
</dbReference>
<feature type="domain" description="Integrase catalytic" evidence="1">
    <location>
        <begin position="4"/>
        <end position="167"/>
    </location>
</feature>
<proteinExistence type="predicted"/>
<dbReference type="InterPro" id="IPR050951">
    <property type="entry name" value="Retrovirus_Pol_polyprotein"/>
</dbReference>